<keyword evidence="5" id="KW-0175">Coiled coil</keyword>
<dbReference type="GO" id="GO:0016020">
    <property type="term" value="C:membrane"/>
    <property type="evidence" value="ECO:0007669"/>
    <property type="project" value="UniProtKB-SubCell"/>
</dbReference>
<feature type="compositionally biased region" description="Low complexity" evidence="6">
    <location>
        <begin position="45"/>
        <end position="79"/>
    </location>
</feature>
<keyword evidence="4 7" id="KW-0472">Membrane</keyword>
<feature type="compositionally biased region" description="Low complexity" evidence="6">
    <location>
        <begin position="129"/>
        <end position="169"/>
    </location>
</feature>
<evidence type="ECO:0000256" key="2">
    <source>
        <dbReference type="ARBA" id="ARBA00022692"/>
    </source>
</evidence>
<feature type="compositionally biased region" description="Polar residues" evidence="6">
    <location>
        <begin position="340"/>
        <end position="350"/>
    </location>
</feature>
<feature type="compositionally biased region" description="Basic and acidic residues" evidence="6">
    <location>
        <begin position="15"/>
        <end position="24"/>
    </location>
</feature>
<feature type="compositionally biased region" description="Low complexity" evidence="6">
    <location>
        <begin position="622"/>
        <end position="632"/>
    </location>
</feature>
<feature type="coiled-coil region" evidence="5">
    <location>
        <begin position="703"/>
        <end position="737"/>
    </location>
</feature>
<feature type="region of interest" description="Disordered" evidence="6">
    <location>
        <begin position="325"/>
        <end position="352"/>
    </location>
</feature>
<organism evidence="9 10">
    <name type="scientific">Paspalum vaginatum</name>
    <name type="common">seashore paspalum</name>
    <dbReference type="NCBI Taxonomy" id="158149"/>
    <lineage>
        <taxon>Eukaryota</taxon>
        <taxon>Viridiplantae</taxon>
        <taxon>Streptophyta</taxon>
        <taxon>Embryophyta</taxon>
        <taxon>Tracheophyta</taxon>
        <taxon>Spermatophyta</taxon>
        <taxon>Magnoliopsida</taxon>
        <taxon>Liliopsida</taxon>
        <taxon>Poales</taxon>
        <taxon>Poaceae</taxon>
        <taxon>PACMAD clade</taxon>
        <taxon>Panicoideae</taxon>
        <taxon>Andropogonodae</taxon>
        <taxon>Paspaleae</taxon>
        <taxon>Paspalinae</taxon>
        <taxon>Paspalum</taxon>
    </lineage>
</organism>
<evidence type="ECO:0000256" key="3">
    <source>
        <dbReference type="ARBA" id="ARBA00022989"/>
    </source>
</evidence>
<dbReference type="PANTHER" id="PTHR47666">
    <property type="entry name" value="PROTEIN VASCULAR ASSOCIATED DEATH 1, CHLOROPLASTIC"/>
    <property type="match status" value="1"/>
</dbReference>
<protein>
    <recommendedName>
        <fullName evidence="8">VASt domain-containing protein</fullName>
    </recommendedName>
</protein>
<dbReference type="CDD" id="cd13220">
    <property type="entry name" value="PH-GRAM_GRAMDC"/>
    <property type="match status" value="1"/>
</dbReference>
<reference evidence="9 10" key="1">
    <citation type="submission" date="2022-10" db="EMBL/GenBank/DDBJ databases">
        <title>WGS assembly of Paspalum vaginatum 540-79.</title>
        <authorList>
            <person name="Sun G."/>
            <person name="Wase N."/>
            <person name="Shu S."/>
            <person name="Jenkins J."/>
            <person name="Zhou B."/>
            <person name="Torres-Rodriguez J."/>
            <person name="Chen C."/>
            <person name="Sandor L."/>
            <person name="Plott C."/>
            <person name="Yoshinga Y."/>
            <person name="Daum C."/>
            <person name="Qi P."/>
            <person name="Barry K."/>
            <person name="Lipzen A."/>
            <person name="Berry L."/>
            <person name="Pedersen C."/>
            <person name="Gottilla T."/>
            <person name="Foltz A."/>
            <person name="Yu H."/>
            <person name="O'Malley R."/>
            <person name="Zhang C."/>
            <person name="Devos K."/>
            <person name="Sigmon B."/>
            <person name="Yu B."/>
            <person name="Obata T."/>
            <person name="Schmutz J."/>
            <person name="Schnable J."/>
        </authorList>
    </citation>
    <scope>NUCLEOTIDE SEQUENCE [LARGE SCALE GENOMIC DNA]</scope>
    <source>
        <strain evidence="10">cv. 540-79</strain>
    </source>
</reference>
<keyword evidence="10" id="KW-1185">Reference proteome</keyword>
<dbReference type="FunFam" id="2.30.29.30:FF:000008">
    <property type="entry name" value="GRAM domain containing 1B"/>
    <property type="match status" value="1"/>
</dbReference>
<gene>
    <name evidence="9" type="ORF">BS78_K074300</name>
</gene>
<comment type="caution">
    <text evidence="9">The sequence shown here is derived from an EMBL/GenBank/DDBJ whole genome shotgun (WGS) entry which is preliminary data.</text>
</comment>
<feature type="compositionally biased region" description="Pro residues" evidence="6">
    <location>
        <begin position="81"/>
        <end position="93"/>
    </location>
</feature>
<proteinExistence type="predicted"/>
<name>A0A9W8CDP2_9POAL</name>
<feature type="region of interest" description="Disordered" evidence="6">
    <location>
        <begin position="599"/>
        <end position="633"/>
    </location>
</feature>
<comment type="subcellular location">
    <subcellularLocation>
        <location evidence="1">Membrane</location>
        <topology evidence="1">Single-pass membrane protein</topology>
    </subcellularLocation>
</comment>
<dbReference type="InterPro" id="IPR031968">
    <property type="entry name" value="VASt"/>
</dbReference>
<evidence type="ECO:0000313" key="10">
    <source>
        <dbReference type="Proteomes" id="UP001164776"/>
    </source>
</evidence>
<dbReference type="AlphaFoldDB" id="A0A9W8CDP2"/>
<evidence type="ECO:0000256" key="4">
    <source>
        <dbReference type="ARBA" id="ARBA00023136"/>
    </source>
</evidence>
<dbReference type="Gene3D" id="2.30.29.30">
    <property type="entry name" value="Pleckstrin-homology domain (PH domain)/Phosphotyrosine-binding domain (PTB)"/>
    <property type="match status" value="1"/>
</dbReference>
<dbReference type="PANTHER" id="PTHR47666:SF1">
    <property type="entry name" value="PROTEIN VASCULAR ASSOCIATED DEATH 1, CHLOROPLASTIC"/>
    <property type="match status" value="1"/>
</dbReference>
<keyword evidence="3 7" id="KW-1133">Transmembrane helix</keyword>
<accession>A0A9W8CDP2</accession>
<evidence type="ECO:0000256" key="5">
    <source>
        <dbReference type="SAM" id="Coils"/>
    </source>
</evidence>
<evidence type="ECO:0000313" key="9">
    <source>
        <dbReference type="EMBL" id="KAJ1254365.1"/>
    </source>
</evidence>
<dbReference type="Pfam" id="PF16016">
    <property type="entry name" value="VASt"/>
    <property type="match status" value="1"/>
</dbReference>
<dbReference type="SMART" id="SM00568">
    <property type="entry name" value="GRAM"/>
    <property type="match status" value="1"/>
</dbReference>
<feature type="transmembrane region" description="Helical" evidence="7">
    <location>
        <begin position="648"/>
        <end position="671"/>
    </location>
</feature>
<dbReference type="EMBL" id="MU630117">
    <property type="protein sequence ID" value="KAJ1254365.1"/>
    <property type="molecule type" value="Genomic_DNA"/>
</dbReference>
<evidence type="ECO:0000259" key="8">
    <source>
        <dbReference type="PROSITE" id="PS51778"/>
    </source>
</evidence>
<dbReference type="PROSITE" id="PS51778">
    <property type="entry name" value="VAST"/>
    <property type="match status" value="1"/>
</dbReference>
<dbReference type="Proteomes" id="UP001164776">
    <property type="component" value="Unassembled WGS sequence"/>
</dbReference>
<keyword evidence="2 7" id="KW-0812">Transmembrane</keyword>
<evidence type="ECO:0000256" key="7">
    <source>
        <dbReference type="SAM" id="Phobius"/>
    </source>
</evidence>
<evidence type="ECO:0000256" key="1">
    <source>
        <dbReference type="ARBA" id="ARBA00004167"/>
    </source>
</evidence>
<feature type="region of interest" description="Disordered" evidence="6">
    <location>
        <begin position="1"/>
        <end position="178"/>
    </location>
</feature>
<dbReference type="InterPro" id="IPR004182">
    <property type="entry name" value="GRAM"/>
</dbReference>
<evidence type="ECO:0000256" key="6">
    <source>
        <dbReference type="SAM" id="MobiDB-lite"/>
    </source>
</evidence>
<dbReference type="GO" id="GO:0043069">
    <property type="term" value="P:negative regulation of programmed cell death"/>
    <property type="evidence" value="ECO:0007669"/>
    <property type="project" value="TreeGrafter"/>
</dbReference>
<dbReference type="Pfam" id="PF02893">
    <property type="entry name" value="GRAM"/>
    <property type="match status" value="1"/>
</dbReference>
<feature type="domain" description="VASt" evidence="8">
    <location>
        <begin position="395"/>
        <end position="566"/>
    </location>
</feature>
<sequence length="741" mass="81399">MGEWPNPHHRWKTGRKAEEHEHGQLSECARPTSTAPPRLERRSRNASPSRRASTPPSPYYSKGPSPLSLSSLHQPFSLSIFPPPSGSRTPPPCSGEAPLRRRATAPDGLTSASPPPNGMASPAVASPGRASPTDTPTTAPSPASPPRRLASAPPAVDASGSSSPASAHSGDQLSAPDVSTPMLASRSEEYRLLFRLPPDEVLVQDFNCAIQENILLQGHMYLFLHHICFYSNIFGYETKKTIPLQEVTDVRKAKTAGIFPNAIEIVAGSKRHFFGSFLSRDEACRIIVDAWEQHASDARLLLERQETKSASSSEENGYVLLEGAKESKQDEDSSPPDRSVNGTAVTSSSADGGDLNANISKMFSKVEENGVEDNIIALSPFNSGPVDDAPSVPESYTMITESKFQVPVEVLFNFLLSDDAFDFLDDFHKKCGDKEFSCSKWRSDEQGGLVRDVSFLHPIKIYLGAKFGTCQEVQKLRVYKNRHLVIQTSQSIGDAPYGDHFTVEGIWDVEQDSLDENCCYLRIYINVAFSKKTIFRGKIEQSTKDECREVFGLWLKLGHDLLKQENNRSKGASSSTNADLQSGATINGENIVEDAVPIASSSPDESGVRGLVPPNQDHQQRTGSNSSTTSTSQELWGPLTSYMRSSQLGPVLAVALVAFIILMQVTIIVLLTRSPQAQMAPHDTSMGGLGFSKESIEWAQKRLSLLSEEMQLTEAHMERMRQEFTWLRSHLERLERLRGSL</sequence>
<dbReference type="InterPro" id="IPR011993">
    <property type="entry name" value="PH-like_dom_sf"/>
</dbReference>
<dbReference type="OrthoDB" id="2162691at2759"/>